<keyword evidence="2" id="KW-1185">Reference proteome</keyword>
<dbReference type="OrthoDB" id="4334824at2"/>
<gene>
    <name evidence="1" type="ORF">BLA24_24600</name>
</gene>
<dbReference type="EMBL" id="NHZO01000154">
    <property type="protein sequence ID" value="PHQ49245.1"/>
    <property type="molecule type" value="Genomic_DNA"/>
</dbReference>
<name>A0A2G1XDH0_STRCJ</name>
<dbReference type="AlphaFoldDB" id="A0A2G1XDH0"/>
<accession>A0A2G1XDH0</accession>
<comment type="caution">
    <text evidence="1">The sequence shown here is derived from an EMBL/GenBank/DDBJ whole genome shotgun (WGS) entry which is preliminary data.</text>
</comment>
<protein>
    <submittedName>
        <fullName evidence="1">Uncharacterized protein</fullName>
    </submittedName>
</protein>
<dbReference type="InterPro" id="IPR046222">
    <property type="entry name" value="DUF6255"/>
</dbReference>
<proteinExistence type="predicted"/>
<dbReference type="Pfam" id="PF19768">
    <property type="entry name" value="DUF6255"/>
    <property type="match status" value="1"/>
</dbReference>
<sequence length="113" mass="12665">MKNCRHRFLQDAAPGEHRCAGCGMRRFTSYGALRPPGLPEPRVRPEVAAEKADRRASLVIALGLYRNRNRWGRSREEFRAAYPRLAGVTPPSLPAGLSFDEALMTFRAEIEAP</sequence>
<dbReference type="Proteomes" id="UP000222531">
    <property type="component" value="Unassembled WGS sequence"/>
</dbReference>
<evidence type="ECO:0000313" key="1">
    <source>
        <dbReference type="EMBL" id="PHQ49245.1"/>
    </source>
</evidence>
<reference evidence="1 2" key="1">
    <citation type="journal article" date="2017" name="Biochemistry">
        <title>Identification of the Biosynthetic Pathway for the Antibiotic Bicyclomycin.</title>
        <authorList>
            <person name="Patteson J."/>
            <person name="Cai W."/>
            <person name="Johnson R.A."/>
            <person name="Santa Maria K."/>
            <person name="Li B."/>
        </authorList>
    </citation>
    <scope>NUCLEOTIDE SEQUENCE [LARGE SCALE GENOMIC DNA]</scope>
    <source>
        <strain evidence="1 2">ATCC 21532</strain>
    </source>
</reference>
<dbReference type="RefSeq" id="WP_099201200.1">
    <property type="nucleotide sequence ID" value="NZ_JBIRXA010000027.1"/>
</dbReference>
<organism evidence="1 2">
    <name type="scientific">Streptomyces cinnamoneus</name>
    <name type="common">Streptoverticillium cinnamoneum</name>
    <dbReference type="NCBI Taxonomy" id="53446"/>
    <lineage>
        <taxon>Bacteria</taxon>
        <taxon>Bacillati</taxon>
        <taxon>Actinomycetota</taxon>
        <taxon>Actinomycetes</taxon>
        <taxon>Kitasatosporales</taxon>
        <taxon>Streptomycetaceae</taxon>
        <taxon>Streptomyces</taxon>
        <taxon>Streptomyces cinnamoneus group</taxon>
    </lineage>
</organism>
<evidence type="ECO:0000313" key="2">
    <source>
        <dbReference type="Proteomes" id="UP000222531"/>
    </source>
</evidence>